<dbReference type="InterPro" id="IPR050807">
    <property type="entry name" value="TransReg_Diox_bact_type"/>
</dbReference>
<dbReference type="GO" id="GO:0005829">
    <property type="term" value="C:cytosol"/>
    <property type="evidence" value="ECO:0007669"/>
    <property type="project" value="TreeGrafter"/>
</dbReference>
<dbReference type="CDD" id="cd00093">
    <property type="entry name" value="HTH_XRE"/>
    <property type="match status" value="1"/>
</dbReference>
<evidence type="ECO:0000256" key="1">
    <source>
        <dbReference type="ARBA" id="ARBA00023125"/>
    </source>
</evidence>
<dbReference type="Pfam" id="PF01381">
    <property type="entry name" value="HTH_3"/>
    <property type="match status" value="1"/>
</dbReference>
<evidence type="ECO:0000313" key="4">
    <source>
        <dbReference type="Proteomes" id="UP000294558"/>
    </source>
</evidence>
<dbReference type="SUPFAM" id="SSF51182">
    <property type="entry name" value="RmlC-like cupins"/>
    <property type="match status" value="1"/>
</dbReference>
<gene>
    <name evidence="3" type="ORF">BDK89_0560</name>
</gene>
<dbReference type="InterPro" id="IPR001387">
    <property type="entry name" value="Cro/C1-type_HTH"/>
</dbReference>
<dbReference type="Gene3D" id="1.10.260.40">
    <property type="entry name" value="lambda repressor-like DNA-binding domains"/>
    <property type="match status" value="1"/>
</dbReference>
<dbReference type="InterPro" id="IPR014710">
    <property type="entry name" value="RmlC-like_jellyroll"/>
</dbReference>
<evidence type="ECO:0000313" key="3">
    <source>
        <dbReference type="EMBL" id="TDT15001.1"/>
    </source>
</evidence>
<accession>A0A4R7HVJ5</accession>
<keyword evidence="1" id="KW-0238">DNA-binding</keyword>
<dbReference type="PROSITE" id="PS50943">
    <property type="entry name" value="HTH_CROC1"/>
    <property type="match status" value="1"/>
</dbReference>
<dbReference type="SUPFAM" id="SSF47413">
    <property type="entry name" value="lambda repressor-like DNA-binding domains"/>
    <property type="match status" value="1"/>
</dbReference>
<sequence>MRDYGTGFDTIDAALGGLITGDNVVWLTDDEQLYRRLVAGFVGAAGTSGLVVDFGGGPAGEAPVTVLDAGPTSPYRTAVPLADELERRVRAEQPDYLIIDGLGRVVRRWGVEAVSAFFARVCPAMLDAGVTAYWSIDSMLGRAFSDHVRQITQCLLDVRGGRLRVLKAEGRSESLQDITYQLRLDDDGGVIVDSPPAGGRLARGLHAVRQQFGLTQQELATVAGVTPSAISQAESGARGLSLDTVITIADRLEITTDRILSAGTSRSYTLARHDRSRRLANTSVTALASDSTVGLRSYLIELAPGEESSPPFDHRGVAMIAPLRGLIQVVLADDRPVVRSGDVLMVERGGVRAWRNLRVQPARFHWILRD</sequence>
<dbReference type="InterPro" id="IPR013096">
    <property type="entry name" value="Cupin_2"/>
</dbReference>
<feature type="domain" description="HTH cro/C1-type" evidence="2">
    <location>
        <begin position="205"/>
        <end position="259"/>
    </location>
</feature>
<organism evidence="3 4">
    <name type="scientific">Ilumatobacter fluminis</name>
    <dbReference type="NCBI Taxonomy" id="467091"/>
    <lineage>
        <taxon>Bacteria</taxon>
        <taxon>Bacillati</taxon>
        <taxon>Actinomycetota</taxon>
        <taxon>Acidimicrobiia</taxon>
        <taxon>Acidimicrobiales</taxon>
        <taxon>Ilumatobacteraceae</taxon>
        <taxon>Ilumatobacter</taxon>
    </lineage>
</organism>
<dbReference type="OrthoDB" id="5114244at2"/>
<dbReference type="InterPro" id="IPR011051">
    <property type="entry name" value="RmlC_Cupin_sf"/>
</dbReference>
<dbReference type="Gene3D" id="2.60.120.10">
    <property type="entry name" value="Jelly Rolls"/>
    <property type="match status" value="1"/>
</dbReference>
<dbReference type="SMART" id="SM00530">
    <property type="entry name" value="HTH_XRE"/>
    <property type="match status" value="1"/>
</dbReference>
<dbReference type="Pfam" id="PF07883">
    <property type="entry name" value="Cupin_2"/>
    <property type="match status" value="1"/>
</dbReference>
<evidence type="ECO:0000259" key="2">
    <source>
        <dbReference type="PROSITE" id="PS50943"/>
    </source>
</evidence>
<dbReference type="PANTHER" id="PTHR46797">
    <property type="entry name" value="HTH-TYPE TRANSCRIPTIONAL REGULATOR"/>
    <property type="match status" value="1"/>
</dbReference>
<comment type="caution">
    <text evidence="3">The sequence shown here is derived from an EMBL/GenBank/DDBJ whole genome shotgun (WGS) entry which is preliminary data.</text>
</comment>
<proteinExistence type="predicted"/>
<dbReference type="InterPro" id="IPR010982">
    <property type="entry name" value="Lambda_DNA-bd_dom_sf"/>
</dbReference>
<dbReference type="EMBL" id="SOAU01000001">
    <property type="protein sequence ID" value="TDT15001.1"/>
    <property type="molecule type" value="Genomic_DNA"/>
</dbReference>
<dbReference type="RefSeq" id="WP_133867497.1">
    <property type="nucleotide sequence ID" value="NZ_SOAU01000001.1"/>
</dbReference>
<dbReference type="AlphaFoldDB" id="A0A4R7HVJ5"/>
<name>A0A4R7HVJ5_9ACTN</name>
<keyword evidence="4" id="KW-1185">Reference proteome</keyword>
<protein>
    <submittedName>
        <fullName evidence="3">Transcriptional regulator with XRE-family HTH domain</fullName>
    </submittedName>
</protein>
<reference evidence="3 4" key="1">
    <citation type="submission" date="2019-03" db="EMBL/GenBank/DDBJ databases">
        <title>Sequencing the genomes of 1000 actinobacteria strains.</title>
        <authorList>
            <person name="Klenk H.-P."/>
        </authorList>
    </citation>
    <scope>NUCLEOTIDE SEQUENCE [LARGE SCALE GENOMIC DNA]</scope>
    <source>
        <strain evidence="3 4">DSM 18936</strain>
    </source>
</reference>
<dbReference type="GO" id="GO:0003677">
    <property type="term" value="F:DNA binding"/>
    <property type="evidence" value="ECO:0007669"/>
    <property type="project" value="UniProtKB-KW"/>
</dbReference>
<dbReference type="Proteomes" id="UP000294558">
    <property type="component" value="Unassembled WGS sequence"/>
</dbReference>
<dbReference type="GO" id="GO:0003700">
    <property type="term" value="F:DNA-binding transcription factor activity"/>
    <property type="evidence" value="ECO:0007669"/>
    <property type="project" value="TreeGrafter"/>
</dbReference>
<dbReference type="PANTHER" id="PTHR46797:SF1">
    <property type="entry name" value="METHYLPHOSPHONATE SYNTHASE"/>
    <property type="match status" value="1"/>
</dbReference>